<dbReference type="GeneID" id="63758172"/>
<sequence length="52" mass="5548">MSRNFIPAALAIAMGVATGYYTFQPALREIQSDKGNIQGPGYVCEPKANAIC</sequence>
<dbReference type="RefSeq" id="XP_040702790.1">
    <property type="nucleotide sequence ID" value="XM_040842099.1"/>
</dbReference>
<keyword evidence="2" id="KW-1185">Reference proteome</keyword>
<name>A0A1L9THS4_9EURO</name>
<dbReference type="OrthoDB" id="4093673at2759"/>
<dbReference type="Pfam" id="PF23670">
    <property type="entry name" value="PIGBOS1"/>
    <property type="match status" value="1"/>
</dbReference>
<proteinExistence type="predicted"/>
<dbReference type="EMBL" id="KV878586">
    <property type="protein sequence ID" value="OJJ58984.1"/>
    <property type="molecule type" value="Genomic_DNA"/>
</dbReference>
<reference evidence="2" key="1">
    <citation type="journal article" date="2017" name="Genome Biol.">
        <title>Comparative genomics reveals high biological diversity and specific adaptations in the industrially and medically important fungal genus Aspergillus.</title>
        <authorList>
            <person name="de Vries R.P."/>
            <person name="Riley R."/>
            <person name="Wiebenga A."/>
            <person name="Aguilar-Osorio G."/>
            <person name="Amillis S."/>
            <person name="Uchima C.A."/>
            <person name="Anderluh G."/>
            <person name="Asadollahi M."/>
            <person name="Askin M."/>
            <person name="Barry K."/>
            <person name="Battaglia E."/>
            <person name="Bayram O."/>
            <person name="Benocci T."/>
            <person name="Braus-Stromeyer S.A."/>
            <person name="Caldana C."/>
            <person name="Canovas D."/>
            <person name="Cerqueira G.C."/>
            <person name="Chen F."/>
            <person name="Chen W."/>
            <person name="Choi C."/>
            <person name="Clum A."/>
            <person name="Dos Santos R.A."/>
            <person name="Damasio A.R."/>
            <person name="Diallinas G."/>
            <person name="Emri T."/>
            <person name="Fekete E."/>
            <person name="Flipphi M."/>
            <person name="Freyberg S."/>
            <person name="Gallo A."/>
            <person name="Gournas C."/>
            <person name="Habgood R."/>
            <person name="Hainaut M."/>
            <person name="Harispe M.L."/>
            <person name="Henrissat B."/>
            <person name="Hilden K.S."/>
            <person name="Hope R."/>
            <person name="Hossain A."/>
            <person name="Karabika E."/>
            <person name="Karaffa L."/>
            <person name="Karanyi Z."/>
            <person name="Krasevec N."/>
            <person name="Kuo A."/>
            <person name="Kusch H."/>
            <person name="LaButti K."/>
            <person name="Lagendijk E.L."/>
            <person name="Lapidus A."/>
            <person name="Levasseur A."/>
            <person name="Lindquist E."/>
            <person name="Lipzen A."/>
            <person name="Logrieco A.F."/>
            <person name="MacCabe A."/>
            <person name="Maekelae M.R."/>
            <person name="Malavazi I."/>
            <person name="Melin P."/>
            <person name="Meyer V."/>
            <person name="Mielnichuk N."/>
            <person name="Miskei M."/>
            <person name="Molnar A.P."/>
            <person name="Mule G."/>
            <person name="Ngan C.Y."/>
            <person name="Orejas M."/>
            <person name="Orosz E."/>
            <person name="Ouedraogo J.P."/>
            <person name="Overkamp K.M."/>
            <person name="Park H.-S."/>
            <person name="Perrone G."/>
            <person name="Piumi F."/>
            <person name="Punt P.J."/>
            <person name="Ram A.F."/>
            <person name="Ramon A."/>
            <person name="Rauscher S."/>
            <person name="Record E."/>
            <person name="Riano-Pachon D.M."/>
            <person name="Robert V."/>
            <person name="Roehrig J."/>
            <person name="Ruller R."/>
            <person name="Salamov A."/>
            <person name="Salih N.S."/>
            <person name="Samson R.A."/>
            <person name="Sandor E."/>
            <person name="Sanguinetti M."/>
            <person name="Schuetze T."/>
            <person name="Sepcic K."/>
            <person name="Shelest E."/>
            <person name="Sherlock G."/>
            <person name="Sophianopoulou V."/>
            <person name="Squina F.M."/>
            <person name="Sun H."/>
            <person name="Susca A."/>
            <person name="Todd R.B."/>
            <person name="Tsang A."/>
            <person name="Unkles S.E."/>
            <person name="van de Wiele N."/>
            <person name="van Rossen-Uffink D."/>
            <person name="Oliveira J.V."/>
            <person name="Vesth T.C."/>
            <person name="Visser J."/>
            <person name="Yu J.-H."/>
            <person name="Zhou M."/>
            <person name="Andersen M.R."/>
            <person name="Archer D.B."/>
            <person name="Baker S.E."/>
            <person name="Benoit I."/>
            <person name="Brakhage A.A."/>
            <person name="Braus G.H."/>
            <person name="Fischer R."/>
            <person name="Frisvad J.C."/>
            <person name="Goldman G.H."/>
            <person name="Houbraken J."/>
            <person name="Oakley B."/>
            <person name="Pocsi I."/>
            <person name="Scazzocchio C."/>
            <person name="Seiboth B."/>
            <person name="vanKuyk P.A."/>
            <person name="Wortman J."/>
            <person name="Dyer P.S."/>
            <person name="Grigoriev I.V."/>
        </authorList>
    </citation>
    <scope>NUCLEOTIDE SEQUENCE [LARGE SCALE GENOMIC DNA]</scope>
    <source>
        <strain evidence="2">CBS 593.65</strain>
    </source>
</reference>
<accession>A0A1L9THS4</accession>
<dbReference type="InterPro" id="IPR057394">
    <property type="entry name" value="PIGBOS1"/>
</dbReference>
<dbReference type="Proteomes" id="UP000184356">
    <property type="component" value="Unassembled WGS sequence"/>
</dbReference>
<evidence type="ECO:0000313" key="2">
    <source>
        <dbReference type="Proteomes" id="UP000184356"/>
    </source>
</evidence>
<dbReference type="AlphaFoldDB" id="A0A1L9THS4"/>
<organism evidence="1 2">
    <name type="scientific">Aspergillus sydowii CBS 593.65</name>
    <dbReference type="NCBI Taxonomy" id="1036612"/>
    <lineage>
        <taxon>Eukaryota</taxon>
        <taxon>Fungi</taxon>
        <taxon>Dikarya</taxon>
        <taxon>Ascomycota</taxon>
        <taxon>Pezizomycotina</taxon>
        <taxon>Eurotiomycetes</taxon>
        <taxon>Eurotiomycetidae</taxon>
        <taxon>Eurotiales</taxon>
        <taxon>Aspergillaceae</taxon>
        <taxon>Aspergillus</taxon>
        <taxon>Aspergillus subgen. Nidulantes</taxon>
    </lineage>
</organism>
<evidence type="ECO:0000313" key="1">
    <source>
        <dbReference type="EMBL" id="OJJ58984.1"/>
    </source>
</evidence>
<dbReference type="VEuPathDB" id="FungiDB:ASPSYDRAFT_151443"/>
<gene>
    <name evidence="1" type="ORF">ASPSYDRAFT_151443</name>
</gene>
<protein>
    <submittedName>
        <fullName evidence="1">Uncharacterized protein</fullName>
    </submittedName>
</protein>